<dbReference type="RefSeq" id="XP_067716824.1">
    <property type="nucleotide sequence ID" value="XM_067860723.1"/>
</dbReference>
<comment type="caution">
    <text evidence="2">The sequence shown here is derived from an EMBL/GenBank/DDBJ whole genome shotgun (WGS) entry which is preliminary data.</text>
</comment>
<dbReference type="Proteomes" id="UP001497744">
    <property type="component" value="Unassembled WGS sequence"/>
</dbReference>
<gene>
    <name evidence="2" type="ORF">BcabD6B2_41900</name>
</gene>
<name>A0AAV4LYR1_BABCB</name>
<sequence>MPAHRPWTPRTQVNHIHMKYALKGKRSPPAAARLGRLWLLQLPLAEGRQVRRKVLLPLHVLVVVRHERVVHHLHEVVAVQRRHRGREQHDPEAAVEQQRLRAAQQGAPQLGRQRDHDDGDEEVEEAEDVGRSRESRVEPRLHDQLDADHHHDDHHHPDAQLRAGEHRPVAARQRVAVAEPEADDDEDDEGVEEAVEEPPQKHLGVEVEVLLPQLVDVGVPVAQLLVDVAVDGADQNHADAREEDVVERHQDLQEDALPAEEREVAVEEDGHDERDVLVEHVGHRLGQPAVAVAPVVQDERRQEAELPDAVVRDVEGLQPLLALEADAHVGRLDHVAVVAAVADGHHHAAELALEEGDEDPLVRRRHAAADGRVAVGAELHKVLDDVRLRQLVGGDAVNHHAPVRRAVGVLPDLGEPLPHLGGQLLHRPRPRVQVDALREDPQQVGGDADVDGRLQVVAREHPHLDAGGAQQLDRLAHAVLQLVLDARDALQLEVPLDQRRAPRHRLLAVQDVRLRLQVLFVPLHKLRRAQVPLGEDQRAQPVARVLVAVGGRHLVHLRLLLELAHDDVVAALAEEHDAELVQVRVLQVRPGALGEGDDGGAAAAEVVELDDGERAHLHPLPEDGHVGEARRVHEAELVGALRVVRDLARGGDVGEHAVAAQQVHEELDQRVLRLGLQDRPLPAEHEPPDVRVPLAVGAPRHRELAEDHFVARQRARLVREEVAHLAEVLVERGGARRGVHVDLVVVHVRVRVDEERLDDACDVHGHDRADGHEGGRDGNPAEEGDGEDVRARPALVLANKVRHRVVEVVDVPVRGPQRREGAECDLDDPDDEGQLDHDPVEVAHLVRRAGDVFVDFRLVARVNDQPHHPVRVAHPAPPQQQLQHGDARLRQPLVVNVLTLAPRLVHRPGLAHAHPRGLRDVVVLDFVMQRPVEGDQVLVRRLARDVPADVPHSAQRRVQVPREVLRHLDHRLLLLEVALAVQTRRLDVGDAVDLRGPEEDHVGRDGVPILQKHNLSDLYHVPKLVHDSVVVDRRHHGRVLGRTRLVRHRRLHQARRLRQRRVRDDLRDAVVDLIVCQVSSVILVRVLDGVSEHDDGERQEHHGYSMGRRDLNFYDATTNSATSQPLLYT</sequence>
<reference evidence="2 3" key="1">
    <citation type="submission" date="2021-06" db="EMBL/GenBank/DDBJ databases">
        <title>Genome sequence of Babesia caballi.</title>
        <authorList>
            <person name="Yamagishi J."/>
            <person name="Kidaka T."/>
            <person name="Ochi A."/>
        </authorList>
    </citation>
    <scope>NUCLEOTIDE SEQUENCE [LARGE SCALE GENOMIC DNA]</scope>
    <source>
        <strain evidence="2">USDA-D6B2</strain>
    </source>
</reference>
<feature type="compositionally biased region" description="Low complexity" evidence="1">
    <location>
        <begin position="170"/>
        <end position="179"/>
    </location>
</feature>
<protein>
    <submittedName>
        <fullName evidence="2">Uncharacterized protein</fullName>
    </submittedName>
</protein>
<organism evidence="2 3">
    <name type="scientific">Babesia caballi</name>
    <dbReference type="NCBI Taxonomy" id="5871"/>
    <lineage>
        <taxon>Eukaryota</taxon>
        <taxon>Sar</taxon>
        <taxon>Alveolata</taxon>
        <taxon>Apicomplexa</taxon>
        <taxon>Aconoidasida</taxon>
        <taxon>Piroplasmida</taxon>
        <taxon>Babesiidae</taxon>
        <taxon>Babesia</taxon>
    </lineage>
</organism>
<dbReference type="GeneID" id="94196236"/>
<evidence type="ECO:0000256" key="1">
    <source>
        <dbReference type="SAM" id="MobiDB-lite"/>
    </source>
</evidence>
<feature type="compositionally biased region" description="Basic and acidic residues" evidence="1">
    <location>
        <begin position="762"/>
        <end position="776"/>
    </location>
</feature>
<feature type="compositionally biased region" description="Acidic residues" evidence="1">
    <location>
        <begin position="118"/>
        <end position="127"/>
    </location>
</feature>
<evidence type="ECO:0000313" key="3">
    <source>
        <dbReference type="Proteomes" id="UP001497744"/>
    </source>
</evidence>
<feature type="region of interest" description="Disordered" evidence="1">
    <location>
        <begin position="81"/>
        <end position="200"/>
    </location>
</feature>
<keyword evidence="3" id="KW-1185">Reference proteome</keyword>
<dbReference type="AlphaFoldDB" id="A0AAV4LYR1"/>
<accession>A0AAV4LYR1</accession>
<feature type="compositionally biased region" description="Acidic residues" evidence="1">
    <location>
        <begin position="180"/>
        <end position="196"/>
    </location>
</feature>
<evidence type="ECO:0000313" key="2">
    <source>
        <dbReference type="EMBL" id="GIX64755.1"/>
    </source>
</evidence>
<dbReference type="EMBL" id="BPLF01000003">
    <property type="protein sequence ID" value="GIX64755.1"/>
    <property type="molecule type" value="Genomic_DNA"/>
</dbReference>
<feature type="compositionally biased region" description="Basic and acidic residues" evidence="1">
    <location>
        <begin position="128"/>
        <end position="168"/>
    </location>
</feature>
<proteinExistence type="predicted"/>
<feature type="region of interest" description="Disordered" evidence="1">
    <location>
        <begin position="762"/>
        <end position="789"/>
    </location>
</feature>